<evidence type="ECO:0000313" key="6">
    <source>
        <dbReference type="Proteomes" id="UP001651690"/>
    </source>
</evidence>
<sequence length="270" mass="28373">MHEKGLTLVHVLGAATPGSGLSPAPDPLSSTELATWREGEGRRVLAGACRIVHESLPDDQRGRIARRLIWGAPASVLIEWSSRADLVVLGRRSQETFRTALLGSTGAAVSRHAHCPVAVIGDDEPAALARRTTILVGVDGSPASEWATAFAFAEASRRHLQLVALHACTDAEAAELPSMEESCARAFGARLLAERLAGSKTDHPEVVVQPLVADGDPAGQLIAHSAFAQLTVVGRRGRGGFHRMLLGSVSGAVLQAARSPVVVTPQPRRG</sequence>
<comment type="caution">
    <text evidence="5">The sequence shown here is derived from an EMBL/GenBank/DDBJ whole genome shotgun (WGS) entry which is preliminary data.</text>
</comment>
<dbReference type="Pfam" id="PF00582">
    <property type="entry name" value="Usp"/>
    <property type="match status" value="2"/>
</dbReference>
<name>A0ABT1M9K6_9MYCO</name>
<evidence type="ECO:0000313" key="5">
    <source>
        <dbReference type="EMBL" id="MCP9275853.1"/>
    </source>
</evidence>
<dbReference type="InterPro" id="IPR006015">
    <property type="entry name" value="Universal_stress_UspA"/>
</dbReference>
<keyword evidence="6" id="KW-1185">Reference proteome</keyword>
<accession>A0ABT1M9K6</accession>
<keyword evidence="3" id="KW-0067">ATP-binding</keyword>
<keyword evidence="2" id="KW-0547">Nucleotide-binding</keyword>
<evidence type="ECO:0000256" key="1">
    <source>
        <dbReference type="ARBA" id="ARBA00008791"/>
    </source>
</evidence>
<gene>
    <name evidence="5" type="ORF">NM203_27050</name>
</gene>
<dbReference type="SUPFAM" id="SSF52402">
    <property type="entry name" value="Adenine nucleotide alpha hydrolases-like"/>
    <property type="match status" value="2"/>
</dbReference>
<dbReference type="PANTHER" id="PTHR46268">
    <property type="entry name" value="STRESS RESPONSE PROTEIN NHAX"/>
    <property type="match status" value="1"/>
</dbReference>
<reference evidence="5 6" key="1">
    <citation type="submission" date="2022-06" db="EMBL/GenBank/DDBJ databases">
        <title>Mycolicibacterium sp. CAU 1645 isolated from seawater.</title>
        <authorList>
            <person name="Kim W."/>
        </authorList>
    </citation>
    <scope>NUCLEOTIDE SEQUENCE [LARGE SCALE GENOMIC DNA]</scope>
    <source>
        <strain evidence="5 6">CAU 1645</strain>
    </source>
</reference>
<dbReference type="Proteomes" id="UP001651690">
    <property type="component" value="Unassembled WGS sequence"/>
</dbReference>
<dbReference type="PRINTS" id="PR01438">
    <property type="entry name" value="UNVRSLSTRESS"/>
</dbReference>
<feature type="domain" description="UspA" evidence="4">
    <location>
        <begin position="132"/>
        <end position="265"/>
    </location>
</feature>
<evidence type="ECO:0000259" key="4">
    <source>
        <dbReference type="Pfam" id="PF00582"/>
    </source>
</evidence>
<organism evidence="5 6">
    <name type="scientific">Mycolicibacterium arenosum</name>
    <dbReference type="NCBI Taxonomy" id="2952157"/>
    <lineage>
        <taxon>Bacteria</taxon>
        <taxon>Bacillati</taxon>
        <taxon>Actinomycetota</taxon>
        <taxon>Actinomycetes</taxon>
        <taxon>Mycobacteriales</taxon>
        <taxon>Mycobacteriaceae</taxon>
        <taxon>Mycolicibacterium</taxon>
    </lineage>
</organism>
<dbReference type="InterPro" id="IPR014729">
    <property type="entry name" value="Rossmann-like_a/b/a_fold"/>
</dbReference>
<dbReference type="InterPro" id="IPR006016">
    <property type="entry name" value="UspA"/>
</dbReference>
<dbReference type="Gene3D" id="3.40.50.620">
    <property type="entry name" value="HUPs"/>
    <property type="match status" value="2"/>
</dbReference>
<dbReference type="PANTHER" id="PTHR46268:SF27">
    <property type="entry name" value="UNIVERSAL STRESS PROTEIN RV2623"/>
    <property type="match status" value="1"/>
</dbReference>
<comment type="similarity">
    <text evidence="1">Belongs to the universal stress protein A family.</text>
</comment>
<feature type="domain" description="UspA" evidence="4">
    <location>
        <begin position="45"/>
        <end position="120"/>
    </location>
</feature>
<protein>
    <submittedName>
        <fullName evidence="5">Universal stress protein</fullName>
    </submittedName>
</protein>
<evidence type="ECO:0000256" key="2">
    <source>
        <dbReference type="ARBA" id="ARBA00022741"/>
    </source>
</evidence>
<evidence type="ECO:0000256" key="3">
    <source>
        <dbReference type="ARBA" id="ARBA00022840"/>
    </source>
</evidence>
<dbReference type="EMBL" id="JANDBD010000013">
    <property type="protein sequence ID" value="MCP9275853.1"/>
    <property type="molecule type" value="Genomic_DNA"/>
</dbReference>
<proteinExistence type="inferred from homology"/>